<accession>A0A2U3LU68</accession>
<dbReference type="EMBL" id="OMOF01000799">
    <property type="protein sequence ID" value="SPF55394.1"/>
    <property type="molecule type" value="Genomic_DNA"/>
</dbReference>
<evidence type="ECO:0000259" key="1">
    <source>
        <dbReference type="Pfam" id="PF08495"/>
    </source>
</evidence>
<evidence type="ECO:0000313" key="2">
    <source>
        <dbReference type="EMBL" id="SPF55394.1"/>
    </source>
</evidence>
<dbReference type="AlphaFoldDB" id="A0A2U3LU68"/>
<proteinExistence type="predicted"/>
<reference evidence="3" key="1">
    <citation type="submission" date="2018-02" db="EMBL/GenBank/DDBJ databases">
        <authorList>
            <person name="Hausmann B."/>
        </authorList>
    </citation>
    <scope>NUCLEOTIDE SEQUENCE [LARGE SCALE GENOMIC DNA]</scope>
    <source>
        <strain evidence="3">Peat soil MAG SbF1</strain>
    </source>
</reference>
<dbReference type="InterPro" id="IPR013702">
    <property type="entry name" value="FIST_domain_N"/>
</dbReference>
<dbReference type="Proteomes" id="UP000238916">
    <property type="component" value="Unassembled WGS sequence"/>
</dbReference>
<name>A0A2U3LU68_9FIRM</name>
<feature type="domain" description="FIST" evidence="1">
    <location>
        <begin position="2"/>
        <end position="95"/>
    </location>
</feature>
<protein>
    <recommendedName>
        <fullName evidence="1">FIST domain-containing protein</fullName>
    </recommendedName>
</protein>
<evidence type="ECO:0000313" key="3">
    <source>
        <dbReference type="Proteomes" id="UP000238916"/>
    </source>
</evidence>
<sequence>MTENFKHAQVFGCSTAGELVTGHMLENAVVVMAFSDAVLEDLKIELVQNISQDNANGVEQAFASFDKHFNEPTKDMDFTKYVGLILIDGLSMAEERTGCDLYRRFCW</sequence>
<dbReference type="Pfam" id="PF08495">
    <property type="entry name" value="FIST"/>
    <property type="match status" value="1"/>
</dbReference>
<gene>
    <name evidence="2" type="ORF">SBF1_8180001</name>
</gene>
<organism evidence="2 3">
    <name type="scientific">Candidatus Desulfosporosinus infrequens</name>
    <dbReference type="NCBI Taxonomy" id="2043169"/>
    <lineage>
        <taxon>Bacteria</taxon>
        <taxon>Bacillati</taxon>
        <taxon>Bacillota</taxon>
        <taxon>Clostridia</taxon>
        <taxon>Eubacteriales</taxon>
        <taxon>Desulfitobacteriaceae</taxon>
        <taxon>Desulfosporosinus</taxon>
    </lineage>
</organism>